<reference evidence="2 4" key="2">
    <citation type="submission" date="2016-06" db="EMBL/GenBank/DDBJ databases">
        <authorList>
            <person name="Kjaerup R.B."/>
            <person name="Dalgaard T.S."/>
            <person name="Juul-Madsen H.R."/>
        </authorList>
    </citation>
    <scope>NUCLEOTIDE SEQUENCE [LARGE SCALE GENOMIC DNA]</scope>
    <source>
        <strain evidence="2 4">1245752.6</strain>
    </source>
</reference>
<dbReference type="EMBL" id="LQOY01000197">
    <property type="protein sequence ID" value="ORV74027.1"/>
    <property type="molecule type" value="Genomic_DNA"/>
</dbReference>
<dbReference type="Gene3D" id="3.90.1300.10">
    <property type="entry name" value="Amidase signature (AS) domain"/>
    <property type="match status" value="1"/>
</dbReference>
<dbReference type="SUPFAM" id="SSF75304">
    <property type="entry name" value="Amidase signature (AS) enzymes"/>
    <property type="match status" value="1"/>
</dbReference>
<evidence type="ECO:0000313" key="2">
    <source>
        <dbReference type="EMBL" id="OBR97936.1"/>
    </source>
</evidence>
<sequence>MTSLRESDDEIWRLELTELAELIRTRQLKSQDVTDSTLRRIERLDPRLKSYAYVTAEAALSAARAADAEIARGRYRGVLHGVPIGVKDLCYTADAPTVAGTNIFRDFRPSHDATVVARLRAAGAVIVGKLAMTEGAYLGYHPSAEIPVNPWNAAAWAGVSSSGCGVATAAGLCFGSIGSDTGGSIRFPASACGVTGLKPTWGRVSRHGIVELAATFDHVGPIARSALDAGAMLTVIAGPDPRDPTSSPEPVVDYAADLTLTRPPRVGVDWAQLATFDEDTTSMLAYVVETLTGIGWPVVEIELPALDRVIAAFAKLRAVETARAHAETYPSRAGEYGPIFSGMLEAGRAVTAQDYQGCCQQRREFTASLRRVFRSVDLLLLPSRGIGAATLAAMQALGQDAALTAATALPSAPFNMSGHPAISLPAGVTRDGIPIGFQFIGPEFRERFLVSAGHAFQQVTTFHRRRPQL</sequence>
<dbReference type="PANTHER" id="PTHR11895:SF176">
    <property type="entry name" value="AMIDASE AMID-RELATED"/>
    <property type="match status" value="1"/>
</dbReference>
<dbReference type="Proteomes" id="UP000093757">
    <property type="component" value="Unassembled WGS sequence"/>
</dbReference>
<evidence type="ECO:0000259" key="1">
    <source>
        <dbReference type="Pfam" id="PF01425"/>
    </source>
</evidence>
<dbReference type="Proteomes" id="UP000193928">
    <property type="component" value="Unassembled WGS sequence"/>
</dbReference>
<protein>
    <submittedName>
        <fullName evidence="2">Amidase</fullName>
    </submittedName>
</protein>
<keyword evidence="5" id="KW-1185">Reference proteome</keyword>
<dbReference type="OrthoDB" id="182039at2"/>
<dbReference type="GO" id="GO:0003824">
    <property type="term" value="F:catalytic activity"/>
    <property type="evidence" value="ECO:0007669"/>
    <property type="project" value="InterPro"/>
</dbReference>
<dbReference type="RefSeq" id="WP_065137591.1">
    <property type="nucleotide sequence ID" value="NZ_JACKSU010000029.1"/>
</dbReference>
<accession>A0A1A6B6G0</accession>
<organism evidence="2 4">
    <name type="scientific">Mycobacterium gordonae</name>
    <dbReference type="NCBI Taxonomy" id="1778"/>
    <lineage>
        <taxon>Bacteria</taxon>
        <taxon>Bacillati</taxon>
        <taxon>Actinomycetota</taxon>
        <taxon>Actinomycetes</taxon>
        <taxon>Mycobacteriales</taxon>
        <taxon>Mycobacteriaceae</taxon>
        <taxon>Mycobacterium</taxon>
    </lineage>
</organism>
<gene>
    <name evidence="2" type="ORF">A9W98_04920</name>
    <name evidence="3" type="ORF">AWC08_01260</name>
</gene>
<dbReference type="EMBL" id="MAEM01000561">
    <property type="protein sequence ID" value="OBR97936.1"/>
    <property type="molecule type" value="Genomic_DNA"/>
</dbReference>
<dbReference type="InterPro" id="IPR036928">
    <property type="entry name" value="AS_sf"/>
</dbReference>
<dbReference type="PROSITE" id="PS00571">
    <property type="entry name" value="AMIDASES"/>
    <property type="match status" value="1"/>
</dbReference>
<evidence type="ECO:0000313" key="5">
    <source>
        <dbReference type="Proteomes" id="UP000193928"/>
    </source>
</evidence>
<dbReference type="AlphaFoldDB" id="A0A1A6B6G0"/>
<evidence type="ECO:0000313" key="3">
    <source>
        <dbReference type="EMBL" id="ORV74027.1"/>
    </source>
</evidence>
<evidence type="ECO:0000313" key="4">
    <source>
        <dbReference type="Proteomes" id="UP000093757"/>
    </source>
</evidence>
<feature type="domain" description="Amidase" evidence="1">
    <location>
        <begin position="32"/>
        <end position="448"/>
    </location>
</feature>
<dbReference type="InterPro" id="IPR023631">
    <property type="entry name" value="Amidase_dom"/>
</dbReference>
<proteinExistence type="predicted"/>
<reference evidence="3 5" key="1">
    <citation type="submission" date="2016-01" db="EMBL/GenBank/DDBJ databases">
        <title>The new phylogeny of the genus Mycobacterium.</title>
        <authorList>
            <person name="Tarcisio F."/>
            <person name="Conor M."/>
            <person name="Antonella G."/>
            <person name="Elisabetta G."/>
            <person name="Giulia F.S."/>
            <person name="Sara T."/>
            <person name="Anna F."/>
            <person name="Clotilde B."/>
            <person name="Roberto B."/>
            <person name="Veronica D.S."/>
            <person name="Fabio R."/>
            <person name="Monica P."/>
            <person name="Olivier J."/>
            <person name="Enrico T."/>
            <person name="Nicola S."/>
        </authorList>
    </citation>
    <scope>NUCLEOTIDE SEQUENCE [LARGE SCALE GENOMIC DNA]</scope>
    <source>
        <strain evidence="3 5">DSM 44160</strain>
    </source>
</reference>
<dbReference type="InterPro" id="IPR020556">
    <property type="entry name" value="Amidase_CS"/>
</dbReference>
<dbReference type="Pfam" id="PF01425">
    <property type="entry name" value="Amidase"/>
    <property type="match status" value="1"/>
</dbReference>
<comment type="caution">
    <text evidence="2">The sequence shown here is derived from an EMBL/GenBank/DDBJ whole genome shotgun (WGS) entry which is preliminary data.</text>
</comment>
<dbReference type="InterPro" id="IPR000120">
    <property type="entry name" value="Amidase"/>
</dbReference>
<dbReference type="PANTHER" id="PTHR11895">
    <property type="entry name" value="TRANSAMIDASE"/>
    <property type="match status" value="1"/>
</dbReference>
<name>A0A1A6B6G0_MYCGO</name>